<proteinExistence type="predicted"/>
<gene>
    <name evidence="1" type="ORF">CALVIDRAFT_565289</name>
</gene>
<evidence type="ECO:0000313" key="1">
    <source>
        <dbReference type="EMBL" id="KZO94882.1"/>
    </source>
</evidence>
<dbReference type="AlphaFoldDB" id="A0A167KQ80"/>
<organism evidence="1 2">
    <name type="scientific">Calocera viscosa (strain TUFC12733)</name>
    <dbReference type="NCBI Taxonomy" id="1330018"/>
    <lineage>
        <taxon>Eukaryota</taxon>
        <taxon>Fungi</taxon>
        <taxon>Dikarya</taxon>
        <taxon>Basidiomycota</taxon>
        <taxon>Agaricomycotina</taxon>
        <taxon>Dacrymycetes</taxon>
        <taxon>Dacrymycetales</taxon>
        <taxon>Dacrymycetaceae</taxon>
        <taxon>Calocera</taxon>
    </lineage>
</organism>
<dbReference type="Proteomes" id="UP000076738">
    <property type="component" value="Unassembled WGS sequence"/>
</dbReference>
<protein>
    <submittedName>
        <fullName evidence="1">Uncharacterized protein</fullName>
    </submittedName>
</protein>
<sequence>MDYETTTQALSRLLDHFLLNTLVPHDIDGSRLAKDPFWAQWDTGDVLGAYEEELTVWPGGPLCALRVCYGFTEPVYLLAARSDGTTSDFIFSTGADAMELFLALQLDNERLSPAESRYRLCRSDIDAKDACTRLESIDDSPLKLSPHPDALNQLYAIHRDIRVLRGKPSPRNIATRKAVLRRMSGMLHN</sequence>
<reference evidence="1 2" key="1">
    <citation type="journal article" date="2016" name="Mol. Biol. Evol.">
        <title>Comparative Genomics of Early-Diverging Mushroom-Forming Fungi Provides Insights into the Origins of Lignocellulose Decay Capabilities.</title>
        <authorList>
            <person name="Nagy L.G."/>
            <person name="Riley R."/>
            <person name="Tritt A."/>
            <person name="Adam C."/>
            <person name="Daum C."/>
            <person name="Floudas D."/>
            <person name="Sun H."/>
            <person name="Yadav J.S."/>
            <person name="Pangilinan J."/>
            <person name="Larsson K.H."/>
            <person name="Matsuura K."/>
            <person name="Barry K."/>
            <person name="Labutti K."/>
            <person name="Kuo R."/>
            <person name="Ohm R.A."/>
            <person name="Bhattacharya S.S."/>
            <person name="Shirouzu T."/>
            <person name="Yoshinaga Y."/>
            <person name="Martin F.M."/>
            <person name="Grigoriev I.V."/>
            <person name="Hibbett D.S."/>
        </authorList>
    </citation>
    <scope>NUCLEOTIDE SEQUENCE [LARGE SCALE GENOMIC DNA]</scope>
    <source>
        <strain evidence="1 2">TUFC12733</strain>
    </source>
</reference>
<evidence type="ECO:0000313" key="2">
    <source>
        <dbReference type="Proteomes" id="UP000076738"/>
    </source>
</evidence>
<name>A0A167KQ80_CALVF</name>
<accession>A0A167KQ80</accession>
<keyword evidence="2" id="KW-1185">Reference proteome</keyword>
<dbReference type="OrthoDB" id="10651768at2759"/>
<dbReference type="EMBL" id="KV417292">
    <property type="protein sequence ID" value="KZO94882.1"/>
    <property type="molecule type" value="Genomic_DNA"/>
</dbReference>